<protein>
    <submittedName>
        <fullName evidence="1">Uncharacterized protein</fullName>
    </submittedName>
</protein>
<dbReference type="RefSeq" id="WP_247293297.1">
    <property type="nucleotide sequence ID" value="NZ_JAKNRW010000028.1"/>
</dbReference>
<proteinExistence type="predicted"/>
<keyword evidence="2" id="KW-1185">Reference proteome</keyword>
<sequence>MQIQVIANPKNTDVVNDLYRRIGKETGRPAVSAGAYGARGLVTILWVRAEGGQREILVMDCDRDQIQAVLEWRSEMEESVEFDDLVIHLVRKA</sequence>
<accession>A0ABT0F659</accession>
<dbReference type="EMBL" id="JAKNRW010000028">
    <property type="protein sequence ID" value="MCK1793104.1"/>
    <property type="molecule type" value="Genomic_DNA"/>
</dbReference>
<evidence type="ECO:0000313" key="1">
    <source>
        <dbReference type="EMBL" id="MCK1793104.1"/>
    </source>
</evidence>
<evidence type="ECO:0000313" key="2">
    <source>
        <dbReference type="Proteomes" id="UP001299876"/>
    </source>
</evidence>
<name>A0ABT0F659_9PSED</name>
<organism evidence="1 2">
    <name type="scientific">Pseudomonas violetae</name>
    <dbReference type="NCBI Taxonomy" id="2915813"/>
    <lineage>
        <taxon>Bacteria</taxon>
        <taxon>Pseudomonadati</taxon>
        <taxon>Pseudomonadota</taxon>
        <taxon>Gammaproteobacteria</taxon>
        <taxon>Pseudomonadales</taxon>
        <taxon>Pseudomonadaceae</taxon>
        <taxon>Pseudomonas</taxon>
    </lineage>
</organism>
<gene>
    <name evidence="1" type="ORF">L9059_23600</name>
</gene>
<reference evidence="1 2" key="1">
    <citation type="submission" date="2022-02" db="EMBL/GenBank/DDBJ databases">
        <title>Comparative genomics of the first Antarctic Pseudomonas spp. capable of biotransforming 2,4,6-Trinitrotoluene.</title>
        <authorList>
            <person name="Cabrera M.A."/>
            <person name="Marquez S.L."/>
            <person name="Perez-Donoso J.M."/>
        </authorList>
    </citation>
    <scope>NUCLEOTIDE SEQUENCE [LARGE SCALE GENOMIC DNA]</scope>
    <source>
        <strain evidence="1 2">TNT19</strain>
    </source>
</reference>
<dbReference type="Proteomes" id="UP001299876">
    <property type="component" value="Unassembled WGS sequence"/>
</dbReference>
<comment type="caution">
    <text evidence="1">The sequence shown here is derived from an EMBL/GenBank/DDBJ whole genome shotgun (WGS) entry which is preliminary data.</text>
</comment>